<feature type="domain" description="Exonuclease VII large subunit C-terminal" evidence="7">
    <location>
        <begin position="132"/>
        <end position="423"/>
    </location>
</feature>
<evidence type="ECO:0000256" key="5">
    <source>
        <dbReference type="HAMAP-Rule" id="MF_00378"/>
    </source>
</evidence>
<comment type="subcellular location">
    <subcellularLocation>
        <location evidence="5 6">Cytoplasm</location>
    </subcellularLocation>
</comment>
<sequence>MKDVQLLEEDARVLSPTAANGLIRQLLESEPELQNVWIEGEIFDLKHHSSGHIYFSLKDSESVLRCTFFKRANMSLRIKLESGKKIRAFGDISVYTKGGSYQLNVLRVAEAGKGDVHERLRKLYEKLAKEGLFDAERKKPLPAAPITLGVATAATGAAIRDIVQVARSRFPDINIVLAPCIVQGEEALTSVPAAIEALHDPRWNVDVIIAGRGGGSFEDLLPFHEEPIVRAFANARLPIVAAVGHQIDHPLCELAADAVAATPSNAAEMCVPVVGDLVYTMDLQVNRIHRNLRQRLDRSRESLRFLTGSKVYRNPLAILDPFQYRLDQSISEMRALSRSVFETLRLRVQSTESMSLLMERALEKEKHRLALLSNRLETLSPESTLKRGYAIVTDDAGRIVRSAKEAKVGSTVHVRLGQGSIGARVETVGE</sequence>
<dbReference type="InterPro" id="IPR025824">
    <property type="entry name" value="OB-fold_nuc-bd_dom"/>
</dbReference>
<dbReference type="GO" id="GO:0003676">
    <property type="term" value="F:nucleic acid binding"/>
    <property type="evidence" value="ECO:0007669"/>
    <property type="project" value="InterPro"/>
</dbReference>
<comment type="function">
    <text evidence="5">Bidirectionally degrades single-stranded DNA into large acid-insoluble oligonucleotides, which are then degraded further into small acid-soluble oligonucleotides.</text>
</comment>
<dbReference type="NCBIfam" id="TIGR00237">
    <property type="entry name" value="xseA"/>
    <property type="match status" value="1"/>
</dbReference>
<dbReference type="GO" id="GO:0008855">
    <property type="term" value="F:exodeoxyribonuclease VII activity"/>
    <property type="evidence" value="ECO:0007669"/>
    <property type="project" value="UniProtKB-UniRule"/>
</dbReference>
<proteinExistence type="inferred from homology"/>
<comment type="similarity">
    <text evidence="5 6">Belongs to the XseA family.</text>
</comment>
<comment type="catalytic activity">
    <reaction evidence="5 6">
        <text>Exonucleolytic cleavage in either 5'- to 3'- or 3'- to 5'-direction to yield nucleoside 5'-phosphates.</text>
        <dbReference type="EC" id="3.1.11.6"/>
    </reaction>
</comment>
<keyword evidence="2 5" id="KW-0540">Nuclease</keyword>
<keyword evidence="4 5" id="KW-0269">Exonuclease</keyword>
<comment type="caution">
    <text evidence="9">The sequence shown here is derived from an EMBL/GenBank/DDBJ whole genome shotgun (WGS) entry which is preliminary data.</text>
</comment>
<reference evidence="9 10" key="1">
    <citation type="submission" date="2019-10" db="EMBL/GenBank/DDBJ databases">
        <title>Extracellular Electron Transfer in a Candidatus Methanoperedens spp. Enrichment Culture.</title>
        <authorList>
            <person name="Berger S."/>
            <person name="Rangel Shaw D."/>
            <person name="Berben T."/>
            <person name="In 'T Zandt M."/>
            <person name="Frank J."/>
            <person name="Reimann J."/>
            <person name="Jetten M.S.M."/>
            <person name="Welte C.U."/>
        </authorList>
    </citation>
    <scope>NUCLEOTIDE SEQUENCE [LARGE SCALE GENOMIC DNA]</scope>
    <source>
        <strain evidence="9">SB12</strain>
    </source>
</reference>
<evidence type="ECO:0000256" key="1">
    <source>
        <dbReference type="ARBA" id="ARBA00022490"/>
    </source>
</evidence>
<dbReference type="Pfam" id="PF02601">
    <property type="entry name" value="Exonuc_VII_L"/>
    <property type="match status" value="1"/>
</dbReference>
<gene>
    <name evidence="5" type="primary">xseA</name>
    <name evidence="9" type="ORF">F9K24_13125</name>
</gene>
<evidence type="ECO:0000259" key="7">
    <source>
        <dbReference type="Pfam" id="PF02601"/>
    </source>
</evidence>
<evidence type="ECO:0000256" key="6">
    <source>
        <dbReference type="RuleBase" id="RU004355"/>
    </source>
</evidence>
<name>A0A833LWI6_9LEPT</name>
<dbReference type="AlphaFoldDB" id="A0A833LWI6"/>
<keyword evidence="1 5" id="KW-0963">Cytoplasm</keyword>
<dbReference type="CDD" id="cd04489">
    <property type="entry name" value="ExoVII_LU_OBF"/>
    <property type="match status" value="1"/>
</dbReference>
<dbReference type="InterPro" id="IPR020579">
    <property type="entry name" value="Exonuc_VII_lsu_C"/>
</dbReference>
<organism evidence="9 10">
    <name type="scientific">Leptonema illini</name>
    <dbReference type="NCBI Taxonomy" id="183"/>
    <lineage>
        <taxon>Bacteria</taxon>
        <taxon>Pseudomonadati</taxon>
        <taxon>Spirochaetota</taxon>
        <taxon>Spirochaetia</taxon>
        <taxon>Leptospirales</taxon>
        <taxon>Leptospiraceae</taxon>
        <taxon>Leptonema</taxon>
    </lineage>
</organism>
<dbReference type="Proteomes" id="UP000460298">
    <property type="component" value="Unassembled WGS sequence"/>
</dbReference>
<evidence type="ECO:0000256" key="2">
    <source>
        <dbReference type="ARBA" id="ARBA00022722"/>
    </source>
</evidence>
<dbReference type="HAMAP" id="MF_00378">
    <property type="entry name" value="Exonuc_7_L"/>
    <property type="match status" value="1"/>
</dbReference>
<accession>A0A833LWI6</accession>
<dbReference type="GO" id="GO:0009318">
    <property type="term" value="C:exodeoxyribonuclease VII complex"/>
    <property type="evidence" value="ECO:0007669"/>
    <property type="project" value="UniProtKB-UniRule"/>
</dbReference>
<evidence type="ECO:0000256" key="4">
    <source>
        <dbReference type="ARBA" id="ARBA00022839"/>
    </source>
</evidence>
<keyword evidence="3 5" id="KW-0378">Hydrolase</keyword>
<dbReference type="EMBL" id="WBUI01000013">
    <property type="protein sequence ID" value="KAB2931534.1"/>
    <property type="molecule type" value="Genomic_DNA"/>
</dbReference>
<protein>
    <recommendedName>
        <fullName evidence="5">Exodeoxyribonuclease 7 large subunit</fullName>
        <ecNumber evidence="5">3.1.11.6</ecNumber>
    </recommendedName>
    <alternativeName>
        <fullName evidence="5">Exodeoxyribonuclease VII large subunit</fullName>
        <shortName evidence="5">Exonuclease VII large subunit</shortName>
    </alternativeName>
</protein>
<dbReference type="PANTHER" id="PTHR30008">
    <property type="entry name" value="EXODEOXYRIBONUCLEASE 7 LARGE SUBUNIT"/>
    <property type="match status" value="1"/>
</dbReference>
<evidence type="ECO:0000256" key="3">
    <source>
        <dbReference type="ARBA" id="ARBA00022801"/>
    </source>
</evidence>
<evidence type="ECO:0000313" key="9">
    <source>
        <dbReference type="EMBL" id="KAB2931534.1"/>
    </source>
</evidence>
<evidence type="ECO:0000259" key="8">
    <source>
        <dbReference type="Pfam" id="PF13742"/>
    </source>
</evidence>
<dbReference type="GO" id="GO:0005737">
    <property type="term" value="C:cytoplasm"/>
    <property type="evidence" value="ECO:0007669"/>
    <property type="project" value="UniProtKB-SubCell"/>
</dbReference>
<dbReference type="Pfam" id="PF13742">
    <property type="entry name" value="tRNA_anti_2"/>
    <property type="match status" value="1"/>
</dbReference>
<dbReference type="PANTHER" id="PTHR30008:SF0">
    <property type="entry name" value="EXODEOXYRIBONUCLEASE 7 LARGE SUBUNIT"/>
    <property type="match status" value="1"/>
</dbReference>
<evidence type="ECO:0000313" key="10">
    <source>
        <dbReference type="Proteomes" id="UP000460298"/>
    </source>
</evidence>
<comment type="subunit">
    <text evidence="5">Heterooligomer composed of large and small subunits.</text>
</comment>
<dbReference type="InterPro" id="IPR003753">
    <property type="entry name" value="Exonuc_VII_L"/>
</dbReference>
<dbReference type="EC" id="3.1.11.6" evidence="5"/>
<dbReference type="GO" id="GO:0006308">
    <property type="term" value="P:DNA catabolic process"/>
    <property type="evidence" value="ECO:0007669"/>
    <property type="project" value="UniProtKB-UniRule"/>
</dbReference>
<feature type="domain" description="OB-fold nucleic acid binding" evidence="8">
    <location>
        <begin position="20"/>
        <end position="107"/>
    </location>
</feature>